<dbReference type="AlphaFoldDB" id="A0A1R2CBV5"/>
<dbReference type="GO" id="GO:0048188">
    <property type="term" value="C:Set1C/COMPASS complex"/>
    <property type="evidence" value="ECO:0007669"/>
    <property type="project" value="TreeGrafter"/>
</dbReference>
<feature type="repeat" description="WD" evidence="3">
    <location>
        <begin position="342"/>
        <end position="382"/>
    </location>
</feature>
<evidence type="ECO:0000313" key="6">
    <source>
        <dbReference type="Proteomes" id="UP000187209"/>
    </source>
</evidence>
<dbReference type="GO" id="GO:0042393">
    <property type="term" value="F:histone binding"/>
    <property type="evidence" value="ECO:0007669"/>
    <property type="project" value="TreeGrafter"/>
</dbReference>
<evidence type="ECO:0000256" key="2">
    <source>
        <dbReference type="ARBA" id="ARBA00022737"/>
    </source>
</evidence>
<dbReference type="Gene3D" id="2.130.10.10">
    <property type="entry name" value="YVTN repeat-like/Quinoprotein amine dehydrogenase"/>
    <property type="match status" value="2"/>
</dbReference>
<dbReference type="InterPro" id="IPR036322">
    <property type="entry name" value="WD40_repeat_dom_sf"/>
</dbReference>
<keyword evidence="2" id="KW-0677">Repeat</keyword>
<protein>
    <submittedName>
        <fullName evidence="5">Uncharacterized protein</fullName>
    </submittedName>
</protein>
<dbReference type="Pfam" id="PF00400">
    <property type="entry name" value="WD40"/>
    <property type="match status" value="3"/>
</dbReference>
<gene>
    <name evidence="5" type="ORF">SteCoe_11980</name>
</gene>
<dbReference type="InterPro" id="IPR015943">
    <property type="entry name" value="WD40/YVTN_repeat-like_dom_sf"/>
</dbReference>
<feature type="region of interest" description="Disordered" evidence="4">
    <location>
        <begin position="1"/>
        <end position="32"/>
    </location>
</feature>
<evidence type="ECO:0000313" key="5">
    <source>
        <dbReference type="EMBL" id="OMJ86487.1"/>
    </source>
</evidence>
<evidence type="ECO:0000256" key="1">
    <source>
        <dbReference type="ARBA" id="ARBA00022574"/>
    </source>
</evidence>
<organism evidence="5 6">
    <name type="scientific">Stentor coeruleus</name>
    <dbReference type="NCBI Taxonomy" id="5963"/>
    <lineage>
        <taxon>Eukaryota</taxon>
        <taxon>Sar</taxon>
        <taxon>Alveolata</taxon>
        <taxon>Ciliophora</taxon>
        <taxon>Postciliodesmatophora</taxon>
        <taxon>Heterotrichea</taxon>
        <taxon>Heterotrichida</taxon>
        <taxon>Stentoridae</taxon>
        <taxon>Stentor</taxon>
    </lineage>
</organism>
<dbReference type="InterPro" id="IPR001680">
    <property type="entry name" value="WD40_rpt"/>
</dbReference>
<accession>A0A1R2CBV5</accession>
<dbReference type="OrthoDB" id="10249065at2759"/>
<name>A0A1R2CBV5_9CILI</name>
<keyword evidence="6" id="KW-1185">Reference proteome</keyword>
<feature type="repeat" description="WD" evidence="3">
    <location>
        <begin position="319"/>
        <end position="341"/>
    </location>
</feature>
<dbReference type="Proteomes" id="UP000187209">
    <property type="component" value="Unassembled WGS sequence"/>
</dbReference>
<proteinExistence type="predicted"/>
<dbReference type="PANTHER" id="PTHR22847">
    <property type="entry name" value="WD40 REPEAT PROTEIN"/>
    <property type="match status" value="1"/>
</dbReference>
<dbReference type="PANTHER" id="PTHR22847:SF637">
    <property type="entry name" value="WD REPEAT DOMAIN 5B"/>
    <property type="match status" value="1"/>
</dbReference>
<evidence type="ECO:0000256" key="3">
    <source>
        <dbReference type="PROSITE-ProRule" id="PRU00221"/>
    </source>
</evidence>
<dbReference type="PROSITE" id="PS50082">
    <property type="entry name" value="WD_REPEATS_2"/>
    <property type="match status" value="2"/>
</dbReference>
<comment type="caution">
    <text evidence="5">The sequence shown here is derived from an EMBL/GenBank/DDBJ whole genome shotgun (WGS) entry which is preliminary data.</text>
</comment>
<reference evidence="5 6" key="1">
    <citation type="submission" date="2016-11" db="EMBL/GenBank/DDBJ databases">
        <title>The macronuclear genome of Stentor coeruleus: a giant cell with tiny introns.</title>
        <authorList>
            <person name="Slabodnick M."/>
            <person name="Ruby J.G."/>
            <person name="Reiff S.B."/>
            <person name="Swart E.C."/>
            <person name="Gosai S."/>
            <person name="Prabakaran S."/>
            <person name="Witkowska E."/>
            <person name="Larue G.E."/>
            <person name="Fisher S."/>
            <person name="Freeman R.M."/>
            <person name="Gunawardena J."/>
            <person name="Chu W."/>
            <person name="Stover N.A."/>
            <person name="Gregory B.D."/>
            <person name="Nowacki M."/>
            <person name="Derisi J."/>
            <person name="Roy S.W."/>
            <person name="Marshall W.F."/>
            <person name="Sood P."/>
        </authorList>
    </citation>
    <scope>NUCLEOTIDE SEQUENCE [LARGE SCALE GENOMIC DNA]</scope>
    <source>
        <strain evidence="5">WM001</strain>
    </source>
</reference>
<sequence length="455" mass="50610">MKHASKSPDRSAGMIKICSEPTIKNPNMPKRPTFAVKSSKFSILHSTQATLKIQEKSMKPISRCKEYLQKLKSSDSHTASTDSSSGSSLPQSYSSSTYFTEEAFNTPPKNDYLNKPEAMYLVKSSKAIIRKTPTEMFENTENNYFAGVRLLTIRKPQNTFNSCCVEYYLDGCTNTINSILEHSGKLWSGDSSCSLKAWTLPCISQDTYNAKSYEKGTIFTNNQLITKHKKAITSLEKHGETVVSASKDGSIKLSKKLTKVVQTLKASPGINTIKLLQSPKLIIAGSEIEFKDLNTIKNFRDSIIISPTYTLAAHSVNTFITGSNDGCIKLWDIRTSRFVSNFEAHYDQVSGLCMSSGYTFLSCSEDKRLKEWDLRTNTMVYVKKSDKKIKDIVIVGTFVVTAGETLSVWNTGGPESIDIHNGSVRNIFYSNEKELLFSAGFDGRIAALSFNPITE</sequence>
<dbReference type="SUPFAM" id="SSF50978">
    <property type="entry name" value="WD40 repeat-like"/>
    <property type="match status" value="1"/>
</dbReference>
<dbReference type="EMBL" id="MPUH01000204">
    <property type="protein sequence ID" value="OMJ86487.1"/>
    <property type="molecule type" value="Genomic_DNA"/>
</dbReference>
<evidence type="ECO:0000256" key="4">
    <source>
        <dbReference type="SAM" id="MobiDB-lite"/>
    </source>
</evidence>
<dbReference type="SMART" id="SM00320">
    <property type="entry name" value="WD40"/>
    <property type="match status" value="5"/>
</dbReference>
<keyword evidence="1 3" id="KW-0853">WD repeat</keyword>